<protein>
    <recommendedName>
        <fullName evidence="3">Sigma-70-like protein</fullName>
    </recommendedName>
</protein>
<organism evidence="1 2">
    <name type="scientific">Faecalicatena faecalis</name>
    <dbReference type="NCBI Taxonomy" id="2726362"/>
    <lineage>
        <taxon>Bacteria</taxon>
        <taxon>Bacillati</taxon>
        <taxon>Bacillota</taxon>
        <taxon>Clostridia</taxon>
        <taxon>Lachnospirales</taxon>
        <taxon>Lachnospiraceae</taxon>
        <taxon>Faecalicatena</taxon>
    </lineage>
</organism>
<comment type="caution">
    <text evidence="1">The sequence shown here is derived from an EMBL/GenBank/DDBJ whole genome shotgun (WGS) entry which is preliminary data.</text>
</comment>
<accession>A0ABS6D3I5</accession>
<proteinExistence type="predicted"/>
<reference evidence="1 2" key="1">
    <citation type="submission" date="2021-06" db="EMBL/GenBank/DDBJ databases">
        <title>Faecalicatena sp. nov. isolated from porcine feces.</title>
        <authorList>
            <person name="Oh B.S."/>
            <person name="Lee J.H."/>
        </authorList>
    </citation>
    <scope>NUCLEOTIDE SEQUENCE [LARGE SCALE GENOMIC DNA]</scope>
    <source>
        <strain evidence="1 2">AGMB00832</strain>
    </source>
</reference>
<dbReference type="Proteomes" id="UP000723714">
    <property type="component" value="Unassembled WGS sequence"/>
</dbReference>
<evidence type="ECO:0000313" key="2">
    <source>
        <dbReference type="Proteomes" id="UP000723714"/>
    </source>
</evidence>
<evidence type="ECO:0008006" key="3">
    <source>
        <dbReference type="Google" id="ProtNLM"/>
    </source>
</evidence>
<dbReference type="RefSeq" id="WP_216241074.1">
    <property type="nucleotide sequence ID" value="NZ_JABACJ020000007.1"/>
</dbReference>
<evidence type="ECO:0000313" key="1">
    <source>
        <dbReference type="EMBL" id="MBU3876053.1"/>
    </source>
</evidence>
<keyword evidence="2" id="KW-1185">Reference proteome</keyword>
<gene>
    <name evidence="1" type="ORF">HGO97_009540</name>
</gene>
<dbReference type="EMBL" id="JABACJ020000007">
    <property type="protein sequence ID" value="MBU3876053.1"/>
    <property type="molecule type" value="Genomic_DNA"/>
</dbReference>
<sequence>MTREDLEHMTDNQLMDLVREENLKAAYDVLVLRYYQDAVRFCMKMIHQKQAALDIVQDSFVISIFRENAS</sequence>
<name>A0ABS6D3I5_9FIRM</name>